<organism evidence="5 6">
    <name type="scientific">Aureimonas altamirensis DSM 21988</name>
    <dbReference type="NCBI Taxonomy" id="1121026"/>
    <lineage>
        <taxon>Bacteria</taxon>
        <taxon>Pseudomonadati</taxon>
        <taxon>Pseudomonadota</taxon>
        <taxon>Alphaproteobacteria</taxon>
        <taxon>Hyphomicrobiales</taxon>
        <taxon>Aurantimonadaceae</taxon>
        <taxon>Aureimonas</taxon>
    </lineage>
</organism>
<protein>
    <submittedName>
        <fullName evidence="5">AraC family transcriptional regulator</fullName>
    </submittedName>
</protein>
<gene>
    <name evidence="5" type="ORF">SAMN02745911_3729</name>
</gene>
<keyword evidence="2" id="KW-0238">DNA-binding</keyword>
<dbReference type="InterPro" id="IPR050204">
    <property type="entry name" value="AraC_XylS_family_regulators"/>
</dbReference>
<evidence type="ECO:0000256" key="1">
    <source>
        <dbReference type="ARBA" id="ARBA00023015"/>
    </source>
</evidence>
<dbReference type="PROSITE" id="PS00041">
    <property type="entry name" value="HTH_ARAC_FAMILY_1"/>
    <property type="match status" value="1"/>
</dbReference>
<dbReference type="Proteomes" id="UP000184290">
    <property type="component" value="Unassembled WGS sequence"/>
</dbReference>
<dbReference type="InterPro" id="IPR018060">
    <property type="entry name" value="HTH_AraC"/>
</dbReference>
<dbReference type="InterPro" id="IPR009057">
    <property type="entry name" value="Homeodomain-like_sf"/>
</dbReference>
<dbReference type="PROSITE" id="PS01124">
    <property type="entry name" value="HTH_ARAC_FAMILY_2"/>
    <property type="match status" value="1"/>
</dbReference>
<dbReference type="PANTHER" id="PTHR46796">
    <property type="entry name" value="HTH-TYPE TRANSCRIPTIONAL ACTIVATOR RHAS-RELATED"/>
    <property type="match status" value="1"/>
</dbReference>
<dbReference type="InterPro" id="IPR018062">
    <property type="entry name" value="HTH_AraC-typ_CS"/>
</dbReference>
<reference evidence="5 6" key="1">
    <citation type="submission" date="2016-11" db="EMBL/GenBank/DDBJ databases">
        <authorList>
            <person name="Varghese N."/>
            <person name="Submissions S."/>
        </authorList>
    </citation>
    <scope>NUCLEOTIDE SEQUENCE [LARGE SCALE GENOMIC DNA]</scope>
    <source>
        <strain evidence="5 6">DSM 21988</strain>
    </source>
</reference>
<keyword evidence="3" id="KW-0804">Transcription</keyword>
<dbReference type="EMBL" id="FQZC01000005">
    <property type="protein sequence ID" value="SHJ93162.1"/>
    <property type="molecule type" value="Genomic_DNA"/>
</dbReference>
<dbReference type="SUPFAM" id="SSF46689">
    <property type="entry name" value="Homeodomain-like"/>
    <property type="match status" value="1"/>
</dbReference>
<dbReference type="SMART" id="SM00342">
    <property type="entry name" value="HTH_ARAC"/>
    <property type="match status" value="1"/>
</dbReference>
<evidence type="ECO:0000313" key="6">
    <source>
        <dbReference type="Proteomes" id="UP000184290"/>
    </source>
</evidence>
<evidence type="ECO:0000256" key="3">
    <source>
        <dbReference type="ARBA" id="ARBA00023163"/>
    </source>
</evidence>
<sequence>MDTVPTPESAGSGWAEGMSRALPGKLLGCSAGRGWTSILLRRYREPLTVEDLELEPSRNAVIVLVRRGTCKIESLSAGRWNHATFRAGDLGMTPPGEHDRLRWYGEKPHETLHLHLPQEMLNGAIASAGNRHGENLSFPSRLRMKDTTVETAMIALESALADGADELYAASAGHWLASHILFRHGATPLSPARSDEGAATLRHADAYMRAHLAERVTLDDLARVAGCGTFQLIRIAKRNWGETPLQRMTRLRMEHACILLAGSQMSVISIALECGYSNPTHFGVAFRRRYGVTPLGYRHERTA</sequence>
<evidence type="ECO:0000259" key="4">
    <source>
        <dbReference type="PROSITE" id="PS01124"/>
    </source>
</evidence>
<accession>A0ABY1IQN5</accession>
<keyword evidence="1" id="KW-0805">Transcription regulation</keyword>
<name>A0ABY1IQN5_9HYPH</name>
<comment type="caution">
    <text evidence="5">The sequence shown here is derived from an EMBL/GenBank/DDBJ whole genome shotgun (WGS) entry which is preliminary data.</text>
</comment>
<evidence type="ECO:0000256" key="2">
    <source>
        <dbReference type="ARBA" id="ARBA00023125"/>
    </source>
</evidence>
<feature type="domain" description="HTH araC/xylS-type" evidence="4">
    <location>
        <begin position="202"/>
        <end position="300"/>
    </location>
</feature>
<dbReference type="InterPro" id="IPR020449">
    <property type="entry name" value="Tscrpt_reg_AraC-type_HTH"/>
</dbReference>
<dbReference type="Pfam" id="PF12833">
    <property type="entry name" value="HTH_18"/>
    <property type="match status" value="1"/>
</dbReference>
<proteinExistence type="predicted"/>
<dbReference type="PANTHER" id="PTHR46796:SF6">
    <property type="entry name" value="ARAC SUBFAMILY"/>
    <property type="match status" value="1"/>
</dbReference>
<dbReference type="Gene3D" id="1.10.10.60">
    <property type="entry name" value="Homeodomain-like"/>
    <property type="match status" value="1"/>
</dbReference>
<evidence type="ECO:0000313" key="5">
    <source>
        <dbReference type="EMBL" id="SHJ93162.1"/>
    </source>
</evidence>
<keyword evidence="6" id="KW-1185">Reference proteome</keyword>
<dbReference type="PRINTS" id="PR00032">
    <property type="entry name" value="HTHARAC"/>
</dbReference>